<feature type="chain" id="PRO_5044898230" description="LPS-assembly protein LptD" evidence="1">
    <location>
        <begin position="41"/>
        <end position="761"/>
    </location>
</feature>
<dbReference type="PANTHER" id="PTHR30189:SF1">
    <property type="entry name" value="LPS-ASSEMBLY PROTEIN LPTD"/>
    <property type="match status" value="1"/>
</dbReference>
<dbReference type="InterPro" id="IPR020889">
    <property type="entry name" value="LipoPS_assembly_LptD"/>
</dbReference>
<evidence type="ECO:0000259" key="3">
    <source>
        <dbReference type="Pfam" id="PF04453"/>
    </source>
</evidence>
<dbReference type="InterPro" id="IPR050218">
    <property type="entry name" value="LptD"/>
</dbReference>
<comment type="caution">
    <text evidence="4">The sequence shown here is derived from an EMBL/GenBank/DDBJ whole genome shotgun (WGS) entry which is preliminary data.</text>
</comment>
<feature type="domain" description="LptD C-terminal" evidence="3">
    <location>
        <begin position="300"/>
        <end position="669"/>
    </location>
</feature>
<gene>
    <name evidence="1" type="primary">lptD</name>
    <name evidence="4" type="ORF">J2W50_003282</name>
</gene>
<evidence type="ECO:0000256" key="2">
    <source>
        <dbReference type="SAM" id="MobiDB-lite"/>
    </source>
</evidence>
<proteinExistence type="inferred from homology"/>
<sequence precursor="true">MIRFSKSLTERTVNWRLARLFSSAMVVASASALLPLSVHAQMSLPTASPAPTPAQDQDAPVNVSAEQMTGRPDRQVNLDRDVELVKGSTTIKSDKAEYRIIQDEVEATGHVWMQRLQDQYTGDYAEMNMGTGAGYVTKPTYLLGKNGGRGKAERIDFISNDEAQVTRGTYSTCEAPDPDWYLRANTMDLDSGRDEGVMHGGLVYFKDVPILGAPWMSFPLSGERKSGVLPPTIGMTTNGGAEVAVPYYFNLAPNYDLTLVPKYIARRGLQMGAETRYMGDSYNGVTYVEGIQDRVTGTGRYSLSSIHNETLAPGLQLAWNLNKASDNDYPSDFAHSITASTQRLLPRNVSLSYGSTYWSVVGLVSKYQLLQDVNAPISKPYDRVPQLTFNGTRYDVGGFDFNTVAEFTRFSSGDLVGGDRSYVTQTVSYPIIRPGYFITPKVILDATQYSLNNTSVGQPTTFSRTLPTLSLDSGMIFERESNLLGRSMTQTLEPRLFYVRTPYRDQSQFPVFDSGLADFNFAQIFTENRFVGHDRISDANQLTAAVTSRLIEENGLERLRAAVGQRYYFSDPKVGISGTTTTNLGSKSDLLLALGGQITREFSTDNTVQYSETLRQMVRSTFGIRWQPAPKRVLNLQYRLDRTYINPYTGVLDPLKQVDISGQWPLTQRIYAVGRMNYSIPDRTVAEGLAGFEYKADCWVFRVVAQRIPTSSTKASTGFFIQLELNGFSKIGSNPMEAIKSSVPGYQNVNLPDSMTGNNNF</sequence>
<comment type="caution">
    <text evidence="1">Lacks conserved residue(s) required for the propagation of feature annotation.</text>
</comment>
<comment type="similarity">
    <text evidence="1">Belongs to the LptD family.</text>
</comment>
<keyword evidence="1" id="KW-0472">Membrane</keyword>
<dbReference type="InterPro" id="IPR007543">
    <property type="entry name" value="LptD_C"/>
</dbReference>
<evidence type="ECO:0000256" key="1">
    <source>
        <dbReference type="HAMAP-Rule" id="MF_01411"/>
    </source>
</evidence>
<feature type="signal peptide" evidence="1">
    <location>
        <begin position="1"/>
        <end position="40"/>
    </location>
</feature>
<evidence type="ECO:0000313" key="5">
    <source>
        <dbReference type="Proteomes" id="UP001260715"/>
    </source>
</evidence>
<dbReference type="Pfam" id="PF04453">
    <property type="entry name" value="LptD"/>
    <property type="match status" value="1"/>
</dbReference>
<dbReference type="PANTHER" id="PTHR30189">
    <property type="entry name" value="LPS-ASSEMBLY PROTEIN"/>
    <property type="match status" value="1"/>
</dbReference>
<keyword evidence="1" id="KW-0732">Signal</keyword>
<comment type="function">
    <text evidence="1">Together with LptE, is involved in the assembly of lipopolysaccharide (LPS) at the surface of the outer membrane.</text>
</comment>
<comment type="subunit">
    <text evidence="1">Component of the lipopolysaccharide transport and assembly complex. Interacts with LptE and LptA.</text>
</comment>
<feature type="compositionally biased region" description="Low complexity" evidence="2">
    <location>
        <begin position="45"/>
        <end position="60"/>
    </location>
</feature>
<keyword evidence="1" id="KW-0998">Cell outer membrane</keyword>
<dbReference type="HAMAP" id="MF_01411">
    <property type="entry name" value="LPS_assembly_LptD"/>
    <property type="match status" value="1"/>
</dbReference>
<dbReference type="EMBL" id="JAVDSJ010000004">
    <property type="protein sequence ID" value="MDR6585066.1"/>
    <property type="molecule type" value="Genomic_DNA"/>
</dbReference>
<name>A0ABU1PGK2_9BURK</name>
<feature type="region of interest" description="Disordered" evidence="2">
    <location>
        <begin position="45"/>
        <end position="73"/>
    </location>
</feature>
<protein>
    <recommendedName>
        <fullName evidence="1">LPS-assembly protein LptD</fullName>
    </recommendedName>
</protein>
<keyword evidence="5" id="KW-1185">Reference proteome</keyword>
<dbReference type="Proteomes" id="UP001260715">
    <property type="component" value="Unassembled WGS sequence"/>
</dbReference>
<organism evidence="4 5">
    <name type="scientific">Herbaspirillum frisingense</name>
    <dbReference type="NCBI Taxonomy" id="92645"/>
    <lineage>
        <taxon>Bacteria</taxon>
        <taxon>Pseudomonadati</taxon>
        <taxon>Pseudomonadota</taxon>
        <taxon>Betaproteobacteria</taxon>
        <taxon>Burkholderiales</taxon>
        <taxon>Oxalobacteraceae</taxon>
        <taxon>Herbaspirillum</taxon>
    </lineage>
</organism>
<reference evidence="4 5" key="1">
    <citation type="submission" date="2023-07" db="EMBL/GenBank/DDBJ databases">
        <title>Sorghum-associated microbial communities from plants grown in Nebraska, USA.</title>
        <authorList>
            <person name="Schachtman D."/>
        </authorList>
    </citation>
    <scope>NUCLEOTIDE SEQUENCE [LARGE SCALE GENOMIC DNA]</scope>
    <source>
        <strain evidence="4 5">596</strain>
    </source>
</reference>
<evidence type="ECO:0000313" key="4">
    <source>
        <dbReference type="EMBL" id="MDR6585066.1"/>
    </source>
</evidence>
<accession>A0ABU1PGK2</accession>
<dbReference type="RefSeq" id="WP_310011004.1">
    <property type="nucleotide sequence ID" value="NZ_JAVDSJ010000004.1"/>
</dbReference>
<comment type="subcellular location">
    <subcellularLocation>
        <location evidence="1">Cell outer membrane</location>
    </subcellularLocation>
</comment>